<dbReference type="OrthoDB" id="22038at2"/>
<evidence type="ECO:0000313" key="1">
    <source>
        <dbReference type="EMBL" id="TQF01307.1"/>
    </source>
</evidence>
<comment type="caution">
    <text evidence="1">The sequence shown here is derived from an EMBL/GenBank/DDBJ whole genome shotgun (WGS) entry which is preliminary data.</text>
</comment>
<dbReference type="EMBL" id="VIGB01000003">
    <property type="protein sequence ID" value="TQF01307.1"/>
    <property type="molecule type" value="Genomic_DNA"/>
</dbReference>
<protein>
    <submittedName>
        <fullName evidence="1">Uncharacterized protein</fullName>
    </submittedName>
</protein>
<evidence type="ECO:0000313" key="2">
    <source>
        <dbReference type="Proteomes" id="UP000319103"/>
    </source>
</evidence>
<dbReference type="Proteomes" id="UP000319103">
    <property type="component" value="Unassembled WGS sequence"/>
</dbReference>
<organism evidence="1 2">
    <name type="scientific">Kitasatospora acidiphila</name>
    <dbReference type="NCBI Taxonomy" id="2567942"/>
    <lineage>
        <taxon>Bacteria</taxon>
        <taxon>Bacillati</taxon>
        <taxon>Actinomycetota</taxon>
        <taxon>Actinomycetes</taxon>
        <taxon>Kitasatosporales</taxon>
        <taxon>Streptomycetaceae</taxon>
        <taxon>Kitasatospora</taxon>
    </lineage>
</organism>
<reference evidence="1 2" key="1">
    <citation type="submission" date="2019-06" db="EMBL/GenBank/DDBJ databases">
        <title>Description of Kitasatospora acidophila sp. nov. isolated from pine grove soil, and reclassification of Streptomyces novaecaesareae to Kitasatospora novaeceasareae comb. nov.</title>
        <authorList>
            <person name="Kim M.J."/>
        </authorList>
    </citation>
    <scope>NUCLEOTIDE SEQUENCE [LARGE SCALE GENOMIC DNA]</scope>
    <source>
        <strain evidence="1 2">MMS16-CNU292</strain>
    </source>
</reference>
<sequence length="61" mass="6519">MEDRVRLAAGVPQVFGTQLGWSADGRPDPLPIVEPAGVGGQPAAWGFESLEAYVERLRARA</sequence>
<accession>A0A540VX65</accession>
<keyword evidence="2" id="KW-1185">Reference proteome</keyword>
<gene>
    <name evidence="1" type="ORF">E6W39_02465</name>
</gene>
<name>A0A540VX65_9ACTN</name>
<proteinExistence type="predicted"/>
<dbReference type="AlphaFoldDB" id="A0A540VX65"/>